<keyword evidence="7 10" id="KW-1133">Transmembrane helix</keyword>
<dbReference type="InterPro" id="IPR027417">
    <property type="entry name" value="P-loop_NTPase"/>
</dbReference>
<dbReference type="OrthoDB" id="66620at2759"/>
<keyword evidence="8 10" id="KW-0472">Membrane</keyword>
<feature type="domain" description="ABC transporter" evidence="11">
    <location>
        <begin position="427"/>
        <end position="666"/>
    </location>
</feature>
<keyword evidence="13" id="KW-1185">Reference proteome</keyword>
<evidence type="ECO:0000256" key="5">
    <source>
        <dbReference type="ARBA" id="ARBA00022741"/>
    </source>
</evidence>
<evidence type="ECO:0000256" key="3">
    <source>
        <dbReference type="ARBA" id="ARBA00022448"/>
    </source>
</evidence>
<evidence type="ECO:0000313" key="12">
    <source>
        <dbReference type="EMBL" id="VFQ96126.1"/>
    </source>
</evidence>
<feature type="compositionally biased region" description="Gly residues" evidence="9">
    <location>
        <begin position="255"/>
        <end position="273"/>
    </location>
</feature>
<dbReference type="Gene3D" id="3.40.50.300">
    <property type="entry name" value="P-loop containing nucleotide triphosphate hydrolases"/>
    <property type="match status" value="1"/>
</dbReference>
<dbReference type="InterPro" id="IPR003593">
    <property type="entry name" value="AAA+_ATPase"/>
</dbReference>
<dbReference type="Pfam" id="PF14223">
    <property type="entry name" value="Retrotran_gag_2"/>
    <property type="match status" value="1"/>
</dbReference>
<evidence type="ECO:0000256" key="10">
    <source>
        <dbReference type="SAM" id="Phobius"/>
    </source>
</evidence>
<dbReference type="PROSITE" id="PS00211">
    <property type="entry name" value="ABC_TRANSPORTER_1"/>
    <property type="match status" value="1"/>
</dbReference>
<evidence type="ECO:0000256" key="9">
    <source>
        <dbReference type="SAM" id="MobiDB-lite"/>
    </source>
</evidence>
<dbReference type="GO" id="GO:0005524">
    <property type="term" value="F:ATP binding"/>
    <property type="evidence" value="ECO:0007669"/>
    <property type="project" value="UniProtKB-KW"/>
</dbReference>
<dbReference type="GO" id="GO:0009536">
    <property type="term" value="C:plastid"/>
    <property type="evidence" value="ECO:0007669"/>
    <property type="project" value="UniProtKB-SubCell"/>
</dbReference>
<sequence length="1028" mass="114492">MAQFSDPLASLPSGVKLILRNLHNLIPEKLTDSNYPAWSLNVKTALEANLLLGWIDGHEAAPPKILSKDGKENPNPEFQTWIVIDTQIRACLLPVISPSVHKHVCNFTTSADLWNALAARYNSVSTAHIYQLRDKLHTLRKGTKTITQYLDEVATILTDLDALNEVIPERDVVNAVIRGLPHEYSSFKQNIRINNENISLNQLSGWLTSEEINLEIEQKLSIADSASGVSHSALYTNNGRGRGRGGPNGRPFSGRGSGSGRSGRSYGRGGGRGPSRDLPVCQICSKRGHSAATCWYRYDDSSTESNSATNSRVMHATTSNQTGDWYLDTVDNDTNLVQYTGPCEHGLYTLPSKPIPVVRQAVTASTWHRRLGHPAPVVSKSILSTLGFKFSDHLHCINYTISSSSSSSSSHHHRYQPFNHNNLLSCTRPRDQQEEHIPRRRVVLKDVSCRAKPWEILSIVGPSGAGKSSLLEILAGRIRPDTASIFLNRKPVEPARFKKLSGYVAQRDTLFPLLTVEETLTFTARLRLGLPRPELKSRVSLLIRELGLGHVAGARVGDAERIRGVSGGERRRVSIGVEVIHDPRVLILDEPTSGLDSTSALQTIDMLKLMAETRGRTVILSIHQPGFRILKLFNSILLLAHGSVLHRGTVDQLTARLRLIGLQPPPHVNALEFAMESIDAMLQEQTPHPETPNQTLRELFQQSKVVDEDAPIVANDPDHSVHGFPNSWTTETVILTHRFWKNIYRTRELFAFRSVQMLISGLVLGSIFFHLEDDLIGAEERVGLFAFILTFLLSSTTEALPIFLQEREILEKETSSGTYRVSSYCVANALVHLPFLLILSLLFSLPLYWLVGLNPSGATPYLYFLLIIFLILYTANSVVVCFSALVPNFIIGNSVVSAVMGSFFLFSGYFVSKSGIPDYWIFMHYMSLFKYPFEGLLINEFSGSPEKCLQRVFGKCVVTGEKVMKEEGGYGEEQSRWRNVVFMVSFILLYRLISYVILRFRCSHGRGGGGGGGRIRIDFLHNTFKTNP</sequence>
<reference evidence="12 13" key="1">
    <citation type="submission" date="2018-04" db="EMBL/GenBank/DDBJ databases">
        <authorList>
            <person name="Vogel A."/>
        </authorList>
    </citation>
    <scope>NUCLEOTIDE SEQUENCE [LARGE SCALE GENOMIC DNA]</scope>
</reference>
<feature type="transmembrane region" description="Helical" evidence="10">
    <location>
        <begin position="825"/>
        <end position="849"/>
    </location>
</feature>
<name>A0A484N6J3_9ASTE</name>
<feature type="transmembrane region" description="Helical" evidence="10">
    <location>
        <begin position="750"/>
        <end position="771"/>
    </location>
</feature>
<dbReference type="InterPro" id="IPR013525">
    <property type="entry name" value="ABC2_TM"/>
</dbReference>
<dbReference type="InterPro" id="IPR017871">
    <property type="entry name" value="ABC_transporter-like_CS"/>
</dbReference>
<dbReference type="Pfam" id="PF01061">
    <property type="entry name" value="ABC2_membrane"/>
    <property type="match status" value="1"/>
</dbReference>
<feature type="region of interest" description="Disordered" evidence="9">
    <location>
        <begin position="233"/>
        <end position="278"/>
    </location>
</feature>
<keyword evidence="3" id="KW-0813">Transport</keyword>
<protein>
    <recommendedName>
        <fullName evidence="11">ABC transporter domain-containing protein</fullName>
    </recommendedName>
</protein>
<keyword evidence="5" id="KW-0547">Nucleotide-binding</keyword>
<organism evidence="12 13">
    <name type="scientific">Cuscuta campestris</name>
    <dbReference type="NCBI Taxonomy" id="132261"/>
    <lineage>
        <taxon>Eukaryota</taxon>
        <taxon>Viridiplantae</taxon>
        <taxon>Streptophyta</taxon>
        <taxon>Embryophyta</taxon>
        <taxon>Tracheophyta</taxon>
        <taxon>Spermatophyta</taxon>
        <taxon>Magnoliopsida</taxon>
        <taxon>eudicotyledons</taxon>
        <taxon>Gunneridae</taxon>
        <taxon>Pentapetalae</taxon>
        <taxon>asterids</taxon>
        <taxon>lamiids</taxon>
        <taxon>Solanales</taxon>
        <taxon>Convolvulaceae</taxon>
        <taxon>Cuscuteae</taxon>
        <taxon>Cuscuta</taxon>
        <taxon>Cuscuta subgen. Grammica</taxon>
        <taxon>Cuscuta sect. Cleistogrammica</taxon>
    </lineage>
</organism>
<proteinExistence type="predicted"/>
<keyword evidence="4 10" id="KW-0812">Transmembrane</keyword>
<comment type="subcellular location">
    <subcellularLocation>
        <location evidence="1">Membrane</location>
        <topology evidence="1">Multi-pass membrane protein</topology>
    </subcellularLocation>
    <subcellularLocation>
        <location evidence="2">Plastid</location>
    </subcellularLocation>
</comment>
<feature type="transmembrane region" description="Helical" evidence="10">
    <location>
        <begin position="861"/>
        <end position="882"/>
    </location>
</feature>
<dbReference type="FunFam" id="3.40.50.300:FF:001644">
    <property type="entry name" value="ABC transporter G family member 5"/>
    <property type="match status" value="1"/>
</dbReference>
<dbReference type="InterPro" id="IPR003439">
    <property type="entry name" value="ABC_transporter-like_ATP-bd"/>
</dbReference>
<gene>
    <name evidence="12" type="ORF">CCAM_LOCUS37902</name>
</gene>
<dbReference type="SMART" id="SM00382">
    <property type="entry name" value="AAA"/>
    <property type="match status" value="1"/>
</dbReference>
<dbReference type="SUPFAM" id="SSF52540">
    <property type="entry name" value="P-loop containing nucleoside triphosphate hydrolases"/>
    <property type="match status" value="1"/>
</dbReference>
<dbReference type="GO" id="GO:0016887">
    <property type="term" value="F:ATP hydrolysis activity"/>
    <property type="evidence" value="ECO:0007669"/>
    <property type="project" value="InterPro"/>
</dbReference>
<evidence type="ECO:0000256" key="8">
    <source>
        <dbReference type="ARBA" id="ARBA00023136"/>
    </source>
</evidence>
<evidence type="ECO:0000256" key="4">
    <source>
        <dbReference type="ARBA" id="ARBA00022692"/>
    </source>
</evidence>
<evidence type="ECO:0000313" key="13">
    <source>
        <dbReference type="Proteomes" id="UP000595140"/>
    </source>
</evidence>
<dbReference type="GO" id="GO:0140359">
    <property type="term" value="F:ABC-type transporter activity"/>
    <property type="evidence" value="ECO:0007669"/>
    <property type="project" value="InterPro"/>
</dbReference>
<evidence type="ECO:0000256" key="2">
    <source>
        <dbReference type="ARBA" id="ARBA00004474"/>
    </source>
</evidence>
<evidence type="ECO:0000259" key="11">
    <source>
        <dbReference type="PROSITE" id="PS50893"/>
    </source>
</evidence>
<evidence type="ECO:0000256" key="7">
    <source>
        <dbReference type="ARBA" id="ARBA00022989"/>
    </source>
</evidence>
<dbReference type="InterPro" id="IPR050352">
    <property type="entry name" value="ABCG_transporters"/>
</dbReference>
<dbReference type="AlphaFoldDB" id="A0A484N6J3"/>
<evidence type="ECO:0000256" key="1">
    <source>
        <dbReference type="ARBA" id="ARBA00004141"/>
    </source>
</evidence>
<feature type="transmembrane region" description="Helical" evidence="10">
    <location>
        <begin position="889"/>
        <end position="911"/>
    </location>
</feature>
<feature type="transmembrane region" description="Helical" evidence="10">
    <location>
        <begin position="980"/>
        <end position="998"/>
    </location>
</feature>
<dbReference type="PANTHER" id="PTHR48041:SF79">
    <property type="entry name" value="ABC TRANSPORTER G FAMILY MEMBER 5"/>
    <property type="match status" value="1"/>
</dbReference>
<dbReference type="PROSITE" id="PS50893">
    <property type="entry name" value="ABC_TRANSPORTER_2"/>
    <property type="match status" value="1"/>
</dbReference>
<keyword evidence="6" id="KW-0067">ATP-binding</keyword>
<dbReference type="Pfam" id="PF00005">
    <property type="entry name" value="ABC_tran"/>
    <property type="match status" value="1"/>
</dbReference>
<dbReference type="GO" id="GO:0016020">
    <property type="term" value="C:membrane"/>
    <property type="evidence" value="ECO:0007669"/>
    <property type="project" value="UniProtKB-SubCell"/>
</dbReference>
<dbReference type="EMBL" id="OOIL02005825">
    <property type="protein sequence ID" value="VFQ96126.1"/>
    <property type="molecule type" value="Genomic_DNA"/>
</dbReference>
<dbReference type="PANTHER" id="PTHR48041">
    <property type="entry name" value="ABC TRANSPORTER G FAMILY MEMBER 28"/>
    <property type="match status" value="1"/>
</dbReference>
<accession>A0A484N6J3</accession>
<dbReference type="Proteomes" id="UP000595140">
    <property type="component" value="Unassembled WGS sequence"/>
</dbReference>
<evidence type="ECO:0000256" key="6">
    <source>
        <dbReference type="ARBA" id="ARBA00022840"/>
    </source>
</evidence>